<dbReference type="EMBL" id="LHPF02000018">
    <property type="protein sequence ID" value="PSC70817.1"/>
    <property type="molecule type" value="Genomic_DNA"/>
</dbReference>
<protein>
    <submittedName>
        <fullName evidence="2">Ankyrin repeat PH and SEC7 domain containing</fullName>
    </submittedName>
</protein>
<gene>
    <name evidence="2" type="ORF">C2E20_5808</name>
</gene>
<evidence type="ECO:0000313" key="2">
    <source>
        <dbReference type="EMBL" id="PSC70817.1"/>
    </source>
</evidence>
<evidence type="ECO:0000256" key="1">
    <source>
        <dbReference type="SAM" id="MobiDB-lite"/>
    </source>
</evidence>
<reference evidence="2 3" key="1">
    <citation type="journal article" date="2018" name="Plant J.">
        <title>Genome sequences of Chlorella sorokiniana UTEX 1602 and Micractinium conductrix SAG 241.80: implications to maltose excretion by a green alga.</title>
        <authorList>
            <person name="Arriola M.B."/>
            <person name="Velmurugan N."/>
            <person name="Zhang Y."/>
            <person name="Plunkett M.H."/>
            <person name="Hondzo H."/>
            <person name="Barney B.M."/>
        </authorList>
    </citation>
    <scope>NUCLEOTIDE SEQUENCE [LARGE SCALE GENOMIC DNA]</scope>
    <source>
        <strain evidence="2 3">SAG 241.80</strain>
    </source>
</reference>
<sequence>MAAQSEQAPPHGQGGGFQATFMHGGQQHTVHSLLSAADAALAHDVLAVKAALDAAQQPPAGAACSGGDPLHERFAALSLSVRAAATALGLPACARGELVALSFGGLVARLQACADQQGGAACTLLQAAACLGDTLPAQLLLSLEPGLATATDAPHTPLAEAEWALVPAPCPGLGAALLAVLQRSAAQAARLVAHMPAGDVRRLRTAALCLARAQRAHDAPLPQPLVWRVLSLCLAP</sequence>
<dbReference type="Proteomes" id="UP000239649">
    <property type="component" value="Unassembled WGS sequence"/>
</dbReference>
<organism evidence="2 3">
    <name type="scientific">Micractinium conductrix</name>
    <dbReference type="NCBI Taxonomy" id="554055"/>
    <lineage>
        <taxon>Eukaryota</taxon>
        <taxon>Viridiplantae</taxon>
        <taxon>Chlorophyta</taxon>
        <taxon>core chlorophytes</taxon>
        <taxon>Trebouxiophyceae</taxon>
        <taxon>Chlorellales</taxon>
        <taxon>Chlorellaceae</taxon>
        <taxon>Chlorella clade</taxon>
        <taxon>Micractinium</taxon>
    </lineage>
</organism>
<comment type="caution">
    <text evidence="2">The sequence shown here is derived from an EMBL/GenBank/DDBJ whole genome shotgun (WGS) entry which is preliminary data.</text>
</comment>
<feature type="region of interest" description="Disordered" evidence="1">
    <location>
        <begin position="1"/>
        <end position="21"/>
    </location>
</feature>
<proteinExistence type="predicted"/>
<dbReference type="AlphaFoldDB" id="A0A2P6V9P7"/>
<accession>A0A2P6V9P7</accession>
<evidence type="ECO:0000313" key="3">
    <source>
        <dbReference type="Proteomes" id="UP000239649"/>
    </source>
</evidence>
<keyword evidence="3" id="KW-1185">Reference proteome</keyword>
<name>A0A2P6V9P7_9CHLO</name>